<evidence type="ECO:0000313" key="2">
    <source>
        <dbReference type="EMBL" id="KAG7311003.1"/>
    </source>
</evidence>
<gene>
    <name evidence="2" type="ORF">JYU34_003856</name>
</gene>
<dbReference type="EMBL" id="JAHIBW010000005">
    <property type="protein sequence ID" value="KAG7311003.1"/>
    <property type="molecule type" value="Genomic_DNA"/>
</dbReference>
<sequence length="132" mass="13722">MSRTQILDDVGEPPAKLEAPKPAHHFPPYPPHSEEPPTVAEAVDRGNEVRRTEKNKRHKPIRKLPRMAKPGQRSQSAPLGPHDSEPSAGTPALPGGERRGAQLPARGDGAAAASPGAGLVAGACGEPARSCG</sequence>
<feature type="compositionally biased region" description="Basic residues" evidence="1">
    <location>
        <begin position="53"/>
        <end position="66"/>
    </location>
</feature>
<evidence type="ECO:0000313" key="3">
    <source>
        <dbReference type="Proteomes" id="UP000823941"/>
    </source>
</evidence>
<protein>
    <submittedName>
        <fullName evidence="2">Uncharacterized protein</fullName>
    </submittedName>
</protein>
<evidence type="ECO:0000256" key="1">
    <source>
        <dbReference type="SAM" id="MobiDB-lite"/>
    </source>
</evidence>
<organism evidence="2 3">
    <name type="scientific">Plutella xylostella</name>
    <name type="common">Diamondback moth</name>
    <name type="synonym">Plutella maculipennis</name>
    <dbReference type="NCBI Taxonomy" id="51655"/>
    <lineage>
        <taxon>Eukaryota</taxon>
        <taxon>Metazoa</taxon>
        <taxon>Ecdysozoa</taxon>
        <taxon>Arthropoda</taxon>
        <taxon>Hexapoda</taxon>
        <taxon>Insecta</taxon>
        <taxon>Pterygota</taxon>
        <taxon>Neoptera</taxon>
        <taxon>Endopterygota</taxon>
        <taxon>Lepidoptera</taxon>
        <taxon>Glossata</taxon>
        <taxon>Ditrysia</taxon>
        <taxon>Yponomeutoidea</taxon>
        <taxon>Plutellidae</taxon>
        <taxon>Plutella</taxon>
    </lineage>
</organism>
<accession>A0ABQ7R124</accession>
<proteinExistence type="predicted"/>
<comment type="caution">
    <text evidence="2">The sequence shown here is derived from an EMBL/GenBank/DDBJ whole genome shotgun (WGS) entry which is preliminary data.</text>
</comment>
<feature type="compositionally biased region" description="Basic and acidic residues" evidence="1">
    <location>
        <begin position="42"/>
        <end position="52"/>
    </location>
</feature>
<name>A0ABQ7R124_PLUXY</name>
<keyword evidence="3" id="KW-1185">Reference proteome</keyword>
<dbReference type="Proteomes" id="UP000823941">
    <property type="component" value="Chromosome 5"/>
</dbReference>
<feature type="region of interest" description="Disordered" evidence="1">
    <location>
        <begin position="1"/>
        <end position="132"/>
    </location>
</feature>
<reference evidence="2 3" key="1">
    <citation type="submission" date="2021-06" db="EMBL/GenBank/DDBJ databases">
        <title>A haploid diamondback moth (Plutella xylostella L.) genome assembly resolves 31 chromosomes and identifies a diamide resistance mutation.</title>
        <authorList>
            <person name="Ward C.M."/>
            <person name="Perry K.D."/>
            <person name="Baker G."/>
            <person name="Powis K."/>
            <person name="Heckel D.G."/>
            <person name="Baxter S.W."/>
        </authorList>
    </citation>
    <scope>NUCLEOTIDE SEQUENCE [LARGE SCALE GENOMIC DNA]</scope>
    <source>
        <strain evidence="2 3">LV</strain>
        <tissue evidence="2">Single pupa</tissue>
    </source>
</reference>
<feature type="compositionally biased region" description="Low complexity" evidence="1">
    <location>
        <begin position="105"/>
        <end position="123"/>
    </location>
</feature>